<evidence type="ECO:0000256" key="5">
    <source>
        <dbReference type="SAM" id="Phobius"/>
    </source>
</evidence>
<dbReference type="RefSeq" id="XP_002682050.1">
    <property type="nucleotide sequence ID" value="XM_002682004.1"/>
</dbReference>
<proteinExistence type="predicted"/>
<accession>D2V1H2</accession>
<evidence type="ECO:0000256" key="3">
    <source>
        <dbReference type="ARBA" id="ARBA00022989"/>
    </source>
</evidence>
<feature type="transmembrane region" description="Helical" evidence="5">
    <location>
        <begin position="254"/>
        <end position="274"/>
    </location>
</feature>
<feature type="transmembrane region" description="Helical" evidence="5">
    <location>
        <begin position="286"/>
        <end position="307"/>
    </location>
</feature>
<dbReference type="EMBL" id="GG738848">
    <property type="protein sequence ID" value="EFC49306.1"/>
    <property type="molecule type" value="Genomic_DNA"/>
</dbReference>
<dbReference type="VEuPathDB" id="AmoebaDB:NAEGRDRAFT_30232"/>
<dbReference type="eggNOG" id="KOG2913">
    <property type="taxonomic scope" value="Eukaryota"/>
</dbReference>
<evidence type="ECO:0000256" key="4">
    <source>
        <dbReference type="ARBA" id="ARBA00023136"/>
    </source>
</evidence>
<feature type="transmembrane region" description="Helical" evidence="5">
    <location>
        <begin position="215"/>
        <end position="233"/>
    </location>
</feature>
<feature type="transmembrane region" description="Helical" evidence="5">
    <location>
        <begin position="61"/>
        <end position="81"/>
    </location>
</feature>
<keyword evidence="4 5" id="KW-0472">Membrane</keyword>
<dbReference type="Proteomes" id="UP000006671">
    <property type="component" value="Unassembled WGS sequence"/>
</dbReference>
<dbReference type="SMART" id="SM00679">
    <property type="entry name" value="CTNS"/>
    <property type="match status" value="2"/>
</dbReference>
<dbReference type="KEGG" id="ngr:NAEGRDRAFT_30232"/>
<dbReference type="PANTHER" id="PTHR16201:SF34">
    <property type="entry name" value="LYSOSOMAL AMINO ACID TRANSPORTER 1"/>
    <property type="match status" value="1"/>
</dbReference>
<dbReference type="InterPro" id="IPR051415">
    <property type="entry name" value="LAAT-1"/>
</dbReference>
<dbReference type="InParanoid" id="D2V1H2"/>
<dbReference type="GeneID" id="8849976"/>
<dbReference type="FunFam" id="1.20.1280.290:FF:000009">
    <property type="entry name" value="PQ loop repeat family protein"/>
    <property type="match status" value="1"/>
</dbReference>
<evidence type="ECO:0000313" key="7">
    <source>
        <dbReference type="Proteomes" id="UP000006671"/>
    </source>
</evidence>
<dbReference type="Pfam" id="PF04193">
    <property type="entry name" value="PQ-loop"/>
    <property type="match status" value="2"/>
</dbReference>
<feature type="transmembrane region" description="Helical" evidence="5">
    <location>
        <begin position="120"/>
        <end position="139"/>
    </location>
</feature>
<dbReference type="InterPro" id="IPR006603">
    <property type="entry name" value="PQ-loop_rpt"/>
</dbReference>
<dbReference type="PANTHER" id="PTHR16201">
    <property type="entry name" value="SEVEN TRANSMEMBRANE PROTEIN 1-RELATED"/>
    <property type="match status" value="1"/>
</dbReference>
<name>D2V1H2_NAEGR</name>
<dbReference type="GO" id="GO:0098852">
    <property type="term" value="C:lytic vacuole membrane"/>
    <property type="evidence" value="ECO:0007669"/>
    <property type="project" value="UniProtKB-ARBA"/>
</dbReference>
<organism evidence="7">
    <name type="scientific">Naegleria gruberi</name>
    <name type="common">Amoeba</name>
    <dbReference type="NCBI Taxonomy" id="5762"/>
    <lineage>
        <taxon>Eukaryota</taxon>
        <taxon>Discoba</taxon>
        <taxon>Heterolobosea</taxon>
        <taxon>Tetramitia</taxon>
        <taxon>Eutetramitia</taxon>
        <taxon>Vahlkampfiidae</taxon>
        <taxon>Naegleria</taxon>
    </lineage>
</organism>
<keyword evidence="7" id="KW-1185">Reference proteome</keyword>
<feature type="transmembrane region" description="Helical" evidence="5">
    <location>
        <begin position="146"/>
        <end position="166"/>
    </location>
</feature>
<reference evidence="6 7" key="1">
    <citation type="journal article" date="2010" name="Cell">
        <title>The genome of Naegleria gruberi illuminates early eukaryotic versatility.</title>
        <authorList>
            <person name="Fritz-Laylin L.K."/>
            <person name="Prochnik S.E."/>
            <person name="Ginger M.L."/>
            <person name="Dacks J.B."/>
            <person name="Carpenter M.L."/>
            <person name="Field M.C."/>
            <person name="Kuo A."/>
            <person name="Paredez A."/>
            <person name="Chapman J."/>
            <person name="Pham J."/>
            <person name="Shu S."/>
            <person name="Neupane R."/>
            <person name="Cipriano M."/>
            <person name="Mancuso J."/>
            <person name="Tu H."/>
            <person name="Salamov A."/>
            <person name="Lindquist E."/>
            <person name="Shapiro H."/>
            <person name="Lucas S."/>
            <person name="Grigoriev I.V."/>
            <person name="Cande W.Z."/>
            <person name="Fulton C."/>
            <person name="Rokhsar D.S."/>
            <person name="Dawson S.C."/>
        </authorList>
    </citation>
    <scope>NUCLEOTIDE SEQUENCE [LARGE SCALE GENOMIC DNA]</scope>
    <source>
        <strain evidence="6 7">NEG-M</strain>
    </source>
</reference>
<dbReference type="OMA" id="FYQHYVL"/>
<dbReference type="OrthoDB" id="8048523at2759"/>
<keyword evidence="3 5" id="KW-1133">Transmembrane helix</keyword>
<evidence type="ECO:0000313" key="6">
    <source>
        <dbReference type="EMBL" id="EFC49306.1"/>
    </source>
</evidence>
<evidence type="ECO:0000256" key="2">
    <source>
        <dbReference type="ARBA" id="ARBA00022692"/>
    </source>
</evidence>
<comment type="subcellular location">
    <subcellularLocation>
        <location evidence="1">Membrane</location>
        <topology evidence="1">Multi-pass membrane protein</topology>
    </subcellularLocation>
</comment>
<protein>
    <submittedName>
        <fullName evidence="6">Predicted protein</fullName>
    </submittedName>
</protein>
<dbReference type="FunCoup" id="D2V1H2">
    <property type="interactions" value="92"/>
</dbReference>
<evidence type="ECO:0000256" key="1">
    <source>
        <dbReference type="ARBA" id="ARBA00004141"/>
    </source>
</evidence>
<gene>
    <name evidence="6" type="ORF">NAEGRDRAFT_30232</name>
</gene>
<dbReference type="AlphaFoldDB" id="D2V1H2"/>
<keyword evidence="2 5" id="KW-0812">Transmembrane</keyword>
<sequence>MNHLEEPILTWLQQTIAENSSSVLNETASCLEFDPEGIQYIKWIYIVFGECVHSAREQASFYIGMLSLFCWILALLPQIIANFKNKDASSLSIGFLIPSTIGDTCNMIACILSGQLMTQIFVATYFVMVDVVIIGQYIFYSLKSKLKVATITILASVIFVISFLVLSNRNELNNQIVHQNTGRKLQSLKPEHMMIVKGQEGVPKHNDFVFPPNTTISMVGFIIGCICSVMYMFSRWPQIYKNFKRQSTEGLSKVFFILAIFGNLFYLISIWLFSSDGEYLLTRLPWLAETHLNVCLDTFIFCQIIYYSHRKQYKDKVEKLQNAATVVDSNNNRDSTELHVGLNEKETISTIAPSSTENNH</sequence>
<dbReference type="GO" id="GO:0015174">
    <property type="term" value="F:basic amino acid transmembrane transporter activity"/>
    <property type="evidence" value="ECO:0007669"/>
    <property type="project" value="TreeGrafter"/>
</dbReference>
<dbReference type="Gene3D" id="1.20.1280.290">
    <property type="match status" value="2"/>
</dbReference>